<dbReference type="Pfam" id="PF03401">
    <property type="entry name" value="TctC"/>
    <property type="match status" value="1"/>
</dbReference>
<comment type="similarity">
    <text evidence="1">Belongs to the UPF0065 (bug) family.</text>
</comment>
<dbReference type="PANTHER" id="PTHR42928:SF5">
    <property type="entry name" value="BLR1237 PROTEIN"/>
    <property type="match status" value="1"/>
</dbReference>
<dbReference type="RefSeq" id="WP_119831818.1">
    <property type="nucleotide sequence ID" value="NZ_QYUL01000002.1"/>
</dbReference>
<dbReference type="CDD" id="cd07012">
    <property type="entry name" value="PBP2_Bug_TTT"/>
    <property type="match status" value="1"/>
</dbReference>
<feature type="signal peptide" evidence="2">
    <location>
        <begin position="1"/>
        <end position="25"/>
    </location>
</feature>
<dbReference type="EMBL" id="QYUL01000002">
    <property type="protein sequence ID" value="RJF81727.1"/>
    <property type="molecule type" value="Genomic_DNA"/>
</dbReference>
<dbReference type="InterPro" id="IPR005064">
    <property type="entry name" value="BUG"/>
</dbReference>
<dbReference type="Proteomes" id="UP000283458">
    <property type="component" value="Unassembled WGS sequence"/>
</dbReference>
<dbReference type="Gene3D" id="3.40.190.150">
    <property type="entry name" value="Bordetella uptake gene, domain 1"/>
    <property type="match status" value="1"/>
</dbReference>
<dbReference type="OrthoDB" id="7250553at2"/>
<reference evidence="3 4" key="1">
    <citation type="submission" date="2018-09" db="EMBL/GenBank/DDBJ databases">
        <authorList>
            <person name="Zhu H."/>
        </authorList>
    </citation>
    <scope>NUCLEOTIDE SEQUENCE [LARGE SCALE GENOMIC DNA]</scope>
    <source>
        <strain evidence="3 4">K2W22B-5</strain>
    </source>
</reference>
<sequence>MGLRAKVWKLVVGALLLAAPLAVQAAYPDRPITLIVAYDAGTPADAAARLLAPFLEQRLGGARVQVVNKPGAGGEVGFAALAQAIPDGYTIGLINTPSIVTIPIERQARFALSDLDPLVNVIDDPAVWLVPADSPFVTVADVVAQAKATPGAVTVGTTGAGSDDHLALLMLQRQAGASLLHVPFSNLRASQKAMLGRKIQISGQSVSDTLRGSAAEPLRLLGVMSRERAPGAPDAKTFAEQGFPVVMGALRGIGAPKGLPPDVRARLVEAITKAAEEPDFRAKADAKDSLQPLRLLSSEEFAAELARLDDALRSLWRSSPWLR</sequence>
<name>A0A418VX34_9PROT</name>
<evidence type="ECO:0000313" key="4">
    <source>
        <dbReference type="Proteomes" id="UP000283458"/>
    </source>
</evidence>
<keyword evidence="2" id="KW-0732">Signal</keyword>
<feature type="chain" id="PRO_5019167624" evidence="2">
    <location>
        <begin position="26"/>
        <end position="323"/>
    </location>
</feature>
<evidence type="ECO:0000313" key="3">
    <source>
        <dbReference type="EMBL" id="RJF81727.1"/>
    </source>
</evidence>
<dbReference type="PANTHER" id="PTHR42928">
    <property type="entry name" value="TRICARBOXYLATE-BINDING PROTEIN"/>
    <property type="match status" value="1"/>
</dbReference>
<accession>A0A418VX34</accession>
<gene>
    <name evidence="3" type="ORF">D3877_16540</name>
</gene>
<comment type="caution">
    <text evidence="3">The sequence shown here is derived from an EMBL/GenBank/DDBJ whole genome shotgun (WGS) entry which is preliminary data.</text>
</comment>
<proteinExistence type="inferred from homology"/>
<dbReference type="PIRSF" id="PIRSF017082">
    <property type="entry name" value="YflP"/>
    <property type="match status" value="1"/>
</dbReference>
<dbReference type="InterPro" id="IPR042100">
    <property type="entry name" value="Bug_dom1"/>
</dbReference>
<dbReference type="Gene3D" id="3.40.190.10">
    <property type="entry name" value="Periplasmic binding protein-like II"/>
    <property type="match status" value="1"/>
</dbReference>
<organism evidence="3 4">
    <name type="scientific">Azospirillum cavernae</name>
    <dbReference type="NCBI Taxonomy" id="2320860"/>
    <lineage>
        <taxon>Bacteria</taxon>
        <taxon>Pseudomonadati</taxon>
        <taxon>Pseudomonadota</taxon>
        <taxon>Alphaproteobacteria</taxon>
        <taxon>Rhodospirillales</taxon>
        <taxon>Azospirillaceae</taxon>
        <taxon>Azospirillum</taxon>
    </lineage>
</organism>
<evidence type="ECO:0000256" key="2">
    <source>
        <dbReference type="SAM" id="SignalP"/>
    </source>
</evidence>
<evidence type="ECO:0000256" key="1">
    <source>
        <dbReference type="ARBA" id="ARBA00006987"/>
    </source>
</evidence>
<keyword evidence="4" id="KW-1185">Reference proteome</keyword>
<dbReference type="AlphaFoldDB" id="A0A418VX34"/>
<protein>
    <submittedName>
        <fullName evidence="3">Tripartite tricarboxylate transporter substrate binding protein</fullName>
    </submittedName>
</protein>